<dbReference type="RefSeq" id="WP_268755697.1">
    <property type="nucleotide sequence ID" value="NZ_CP113836.1"/>
</dbReference>
<keyword evidence="2" id="KW-1185">Reference proteome</keyword>
<name>A0ABY7B404_9PSEU</name>
<dbReference type="Proteomes" id="UP001163203">
    <property type="component" value="Chromosome"/>
</dbReference>
<organism evidence="1 2">
    <name type="scientific">Amycolatopsis cynarae</name>
    <dbReference type="NCBI Taxonomy" id="2995223"/>
    <lineage>
        <taxon>Bacteria</taxon>
        <taxon>Bacillati</taxon>
        <taxon>Actinomycetota</taxon>
        <taxon>Actinomycetes</taxon>
        <taxon>Pseudonocardiales</taxon>
        <taxon>Pseudonocardiaceae</taxon>
        <taxon>Amycolatopsis</taxon>
    </lineage>
</organism>
<reference evidence="1" key="1">
    <citation type="submission" date="2022-11" db="EMBL/GenBank/DDBJ databases">
        <authorList>
            <person name="Mo P."/>
        </authorList>
    </citation>
    <scope>NUCLEOTIDE SEQUENCE</scope>
    <source>
        <strain evidence="1">HUAS 11-8</strain>
    </source>
</reference>
<evidence type="ECO:0008006" key="3">
    <source>
        <dbReference type="Google" id="ProtNLM"/>
    </source>
</evidence>
<dbReference type="EMBL" id="CP113836">
    <property type="protein sequence ID" value="WAL65543.1"/>
    <property type="molecule type" value="Genomic_DNA"/>
</dbReference>
<protein>
    <recommendedName>
        <fullName evidence="3">HEAT repeat domain-containing protein</fullName>
    </recommendedName>
</protein>
<gene>
    <name evidence="1" type="ORF">ORV05_32450</name>
</gene>
<evidence type="ECO:0000313" key="1">
    <source>
        <dbReference type="EMBL" id="WAL65543.1"/>
    </source>
</evidence>
<proteinExistence type="predicted"/>
<accession>A0ABY7B404</accession>
<evidence type="ECO:0000313" key="2">
    <source>
        <dbReference type="Proteomes" id="UP001163203"/>
    </source>
</evidence>
<sequence length="613" mass="67699">MRMVYTGADEEDFIDARERLLVELDAWAQMRQRVVDPVVAGALLDYRFERDGLLGRWTREILRGALLNWFPRKVVLLDPHSSAVLSTVEALLDFLDDADLYDMRSEPPVVLRSFVRAIGPRFDEAMRDPANFGLAKFWAVAMAENGIDPLDEAEAQRFIERVQHGEIGVDQGLLHEIAYRHYDGDPEVDPQDPVPVFALAPESVLAADAAGTPVVRRLRRFADWVGEGRELAAKGRLTEADACDLVDRLGVDDPAELVSLAKTAGVVRARGGRLVRVKRAAPVLEDPLALWRVAIPHVIAEVGEPVRRRSADRHLALDLLESVQADHDYATIPMLVEILDGLGETARYASDAEPVLRVVRRLSDFGLVELLPAREEHYPDLIDFAGVDSVDEVPAEERQVVRILPLGVRAIYDARVCAGIPTLTLDDLAAETAEVFFTRIAQLSPEAFEEGANRWLRARQPERAIVELSEIARRTDDFEHRMRAFQLLGEFGEAGVAAIAGLRDHSAAGPAALAWLLEAGLIDASEVSGRERTYSMVDVLAADIRSAGRKKAMESFAAQPRPAQLLFLADATICGHPSTREVLESMVVAHPDRAVSNAARKALDWLQDPGTFT</sequence>